<feature type="region of interest" description="Disordered" evidence="7">
    <location>
        <begin position="1"/>
        <end position="40"/>
    </location>
</feature>
<reference evidence="10" key="1">
    <citation type="submission" date="2023-11" db="EMBL/GenBank/DDBJ databases">
        <title>The genome sequences of three competitors of mushroom-forming fungi.</title>
        <authorList>
            <person name="Beijen E."/>
            <person name="Ohm R.A."/>
        </authorList>
    </citation>
    <scope>NUCLEOTIDE SEQUENCE</scope>
    <source>
        <strain evidence="10">CBS 100526</strain>
    </source>
</reference>
<feature type="transmembrane region" description="Helical" evidence="8">
    <location>
        <begin position="384"/>
        <end position="401"/>
    </location>
</feature>
<evidence type="ECO:0000256" key="6">
    <source>
        <dbReference type="ARBA" id="ARBA00023136"/>
    </source>
</evidence>
<evidence type="ECO:0000259" key="9">
    <source>
        <dbReference type="PROSITE" id="PS50850"/>
    </source>
</evidence>
<dbReference type="AlphaFoldDB" id="A0AAE1M2B4"/>
<dbReference type="PROSITE" id="PS50850">
    <property type="entry name" value="MFS"/>
    <property type="match status" value="1"/>
</dbReference>
<evidence type="ECO:0000256" key="7">
    <source>
        <dbReference type="SAM" id="MobiDB-lite"/>
    </source>
</evidence>
<feature type="transmembrane region" description="Helical" evidence="8">
    <location>
        <begin position="62"/>
        <end position="80"/>
    </location>
</feature>
<evidence type="ECO:0000256" key="2">
    <source>
        <dbReference type="ARBA" id="ARBA00008335"/>
    </source>
</evidence>
<feature type="transmembrane region" description="Helical" evidence="8">
    <location>
        <begin position="220"/>
        <end position="242"/>
    </location>
</feature>
<dbReference type="PANTHER" id="PTHR23501">
    <property type="entry name" value="MAJOR FACILITATOR SUPERFAMILY"/>
    <property type="match status" value="1"/>
</dbReference>
<dbReference type="Gene3D" id="1.20.1250.20">
    <property type="entry name" value="MFS general substrate transporter like domains"/>
    <property type="match status" value="1"/>
</dbReference>
<keyword evidence="4 8" id="KW-0812">Transmembrane</keyword>
<dbReference type="InterPro" id="IPR011701">
    <property type="entry name" value="MFS"/>
</dbReference>
<dbReference type="InterPro" id="IPR020846">
    <property type="entry name" value="MFS_dom"/>
</dbReference>
<feature type="transmembrane region" description="Helical" evidence="8">
    <location>
        <begin position="189"/>
        <end position="208"/>
    </location>
</feature>
<evidence type="ECO:0000256" key="8">
    <source>
        <dbReference type="SAM" id="Phobius"/>
    </source>
</evidence>
<feature type="transmembrane region" description="Helical" evidence="8">
    <location>
        <begin position="469"/>
        <end position="496"/>
    </location>
</feature>
<comment type="caution">
    <text evidence="10">The sequence shown here is derived from an EMBL/GenBank/DDBJ whole genome shotgun (WGS) entry which is preliminary data.</text>
</comment>
<evidence type="ECO:0000256" key="3">
    <source>
        <dbReference type="ARBA" id="ARBA00022448"/>
    </source>
</evidence>
<dbReference type="SUPFAM" id="SSF103473">
    <property type="entry name" value="MFS general substrate transporter"/>
    <property type="match status" value="2"/>
</dbReference>
<comment type="subcellular location">
    <subcellularLocation>
        <location evidence="1">Membrane</location>
        <topology evidence="1">Multi-pass membrane protein</topology>
    </subcellularLocation>
</comment>
<dbReference type="FunFam" id="1.20.1250.20:FF:000284">
    <property type="entry name" value="Siderophore iron transporter mirB"/>
    <property type="match status" value="1"/>
</dbReference>
<dbReference type="RefSeq" id="XP_062757684.1">
    <property type="nucleotide sequence ID" value="XM_062897422.1"/>
</dbReference>
<dbReference type="EMBL" id="JAWRVG010000009">
    <property type="protein sequence ID" value="KAK4078144.1"/>
    <property type="molecule type" value="Genomic_DNA"/>
</dbReference>
<proteinExistence type="inferred from homology"/>
<evidence type="ECO:0000256" key="5">
    <source>
        <dbReference type="ARBA" id="ARBA00022989"/>
    </source>
</evidence>
<keyword evidence="11" id="KW-1185">Reference proteome</keyword>
<protein>
    <recommendedName>
        <fullName evidence="9">Major facilitator superfamily (MFS) profile domain-containing protein</fullName>
    </recommendedName>
</protein>
<feature type="compositionally biased region" description="Polar residues" evidence="7">
    <location>
        <begin position="26"/>
        <end position="35"/>
    </location>
</feature>
<dbReference type="PANTHER" id="PTHR23501:SF3">
    <property type="entry name" value="MAJOR FACILITATOR SUPERFAMILY (MFS) PROFILE DOMAIN-CONTAINING PROTEIN"/>
    <property type="match status" value="1"/>
</dbReference>
<comment type="similarity">
    <text evidence="2">Belongs to the major facilitator superfamily.</text>
</comment>
<evidence type="ECO:0000313" key="10">
    <source>
        <dbReference type="EMBL" id="KAK4078144.1"/>
    </source>
</evidence>
<feature type="transmembrane region" description="Helical" evidence="8">
    <location>
        <begin position="132"/>
        <end position="149"/>
    </location>
</feature>
<keyword evidence="3" id="KW-0813">Transport</keyword>
<dbReference type="Pfam" id="PF06985">
    <property type="entry name" value="HET"/>
    <property type="match status" value="1"/>
</dbReference>
<name>A0AAE1M2B4_9HYPO</name>
<dbReference type="InterPro" id="IPR036259">
    <property type="entry name" value="MFS_trans_sf"/>
</dbReference>
<dbReference type="Proteomes" id="UP001273209">
    <property type="component" value="Unassembled WGS sequence"/>
</dbReference>
<evidence type="ECO:0000256" key="1">
    <source>
        <dbReference type="ARBA" id="ARBA00004141"/>
    </source>
</evidence>
<evidence type="ECO:0000313" key="11">
    <source>
        <dbReference type="Proteomes" id="UP001273209"/>
    </source>
</evidence>
<accession>A0AAE1M2B4</accession>
<sequence length="1163" mass="127965">MGLFSKTTPEGDVTAVAPEVADEKGSGQNNPVENSDFNDDLEKDAQGGVQKIEAAAQVWTKWHMVAAYVIIWLVYFVTSIEEVVTGALNPFVTSSFQQHSLTAATGIMASLFGGLTKLPLAKILDTWGRPQGLLLTLFIWVIGFIMMAACNNVETYAAAQVFSSIGAQGVSYCITIFIADTTSLLNRSLMLAFATSPYIATTFAGGPISDSVIAGIGWRWGFGIWAIVTPVVVGPLGFLFIWNHVKARKQGLLESKSGPLTLASMKKYCIDVDLIGILILATGMALFLLSFSIYSYQAEQWRAPIIIAFIIVGALLIIAFVFYEAYLAPVKFVPVNLLMDRTVFFAGLMFLFVFANSAIWGGYFSSMLLVVWNTGITKATYIGNIYRVGSCFAALVLGYFIRLSGRFKWSATLYALPLMLLGVGLMIHFRQPDQSIGYVIMTQIFVAFAGGPMVVAGEMAMMAPSDHQHVAVIMAILDLFSSIGSALGSTIAAAIWTGTFKKNLIKNLPADAPVDAIFSSIYTQLGYPEGTAIRHGISLADTTMNVHTCIHAASVGTKSPIGLLHLPTSTYMYAVISRILAIYHLPFKPPFFIPITPALSIQYITMTNKFINKAAREAVKEAVKASRRNINPSSSKSVQNTTGITIKTFRESDETTWSYGSNHVDGASRFITVSGLLAHTNAEFSLVEWRDLDWHNVDGRLPKYIALSHTWSSSPEVMRLSKIANRPLDIDIGETSPSTISWHGLRQAALAARHLECDLLWLDFICIDQNSPDDKNLQVPNMGNIYKNATAVIVMPGGVSAAQDFEIETEWATRAWTVQEAALCPKTYVLGMDYVWSLMRKVDDYRFKVCTSGAYSTFDYVEDSLALGDLRGMLENIQGSADVHITNMNTGKVVRKGTWVLKCLGDGAVVWAFAALLLATTPAMRQVGIWRSLWLRKSKYPQDTVYSMMHLLGVQIEVDYNRSREDLIAEVVRKTSTSFPSWLDIMKHDAPRELRQRLFPTIPTFDVQQTPIFTLETQPVAVEKYILTMTYMKSFNIKILIPAAASADNGDLVCTEIFEIQNNRANEPLVINGYGEAYHWSLSNADSTHVMLIGAEDCIFFSDGRFQHLAAYEIGKSKSGAWECFPRDGGVPEDFVGKTRRSHLLIGGSPGSKITECDCADGD</sequence>
<dbReference type="InterPro" id="IPR010730">
    <property type="entry name" value="HET"/>
</dbReference>
<feature type="transmembrane region" description="Helical" evidence="8">
    <location>
        <begin position="413"/>
        <end position="430"/>
    </location>
</feature>
<feature type="transmembrane region" description="Helical" evidence="8">
    <location>
        <begin position="155"/>
        <end position="177"/>
    </location>
</feature>
<feature type="transmembrane region" description="Helical" evidence="8">
    <location>
        <begin position="274"/>
        <end position="295"/>
    </location>
</feature>
<dbReference type="GO" id="GO:0005886">
    <property type="term" value="C:plasma membrane"/>
    <property type="evidence" value="ECO:0007669"/>
    <property type="project" value="TreeGrafter"/>
</dbReference>
<dbReference type="Pfam" id="PF07690">
    <property type="entry name" value="MFS_1"/>
    <property type="match status" value="1"/>
</dbReference>
<evidence type="ECO:0000256" key="4">
    <source>
        <dbReference type="ARBA" id="ARBA00022692"/>
    </source>
</evidence>
<feature type="transmembrane region" description="Helical" evidence="8">
    <location>
        <begin position="436"/>
        <end position="457"/>
    </location>
</feature>
<feature type="transmembrane region" description="Helical" evidence="8">
    <location>
        <begin position="343"/>
        <end position="364"/>
    </location>
</feature>
<feature type="domain" description="Major facilitator superfamily (MFS) profile" evidence="9">
    <location>
        <begin position="67"/>
        <end position="531"/>
    </location>
</feature>
<dbReference type="GeneID" id="87917327"/>
<dbReference type="GO" id="GO:0022857">
    <property type="term" value="F:transmembrane transporter activity"/>
    <property type="evidence" value="ECO:0007669"/>
    <property type="project" value="InterPro"/>
</dbReference>
<gene>
    <name evidence="10" type="ORF">Triagg1_3160</name>
</gene>
<keyword evidence="6 8" id="KW-0472">Membrane</keyword>
<keyword evidence="5 8" id="KW-1133">Transmembrane helix</keyword>
<organism evidence="10 11">
    <name type="scientific">Trichoderma aggressivum f. europaeum</name>
    <dbReference type="NCBI Taxonomy" id="173218"/>
    <lineage>
        <taxon>Eukaryota</taxon>
        <taxon>Fungi</taxon>
        <taxon>Dikarya</taxon>
        <taxon>Ascomycota</taxon>
        <taxon>Pezizomycotina</taxon>
        <taxon>Sordariomycetes</taxon>
        <taxon>Hypocreomycetidae</taxon>
        <taxon>Hypocreales</taxon>
        <taxon>Hypocreaceae</taxon>
        <taxon>Trichoderma</taxon>
    </lineage>
</organism>
<feature type="transmembrane region" description="Helical" evidence="8">
    <location>
        <begin position="301"/>
        <end position="323"/>
    </location>
</feature>
<feature type="transmembrane region" description="Helical" evidence="8">
    <location>
        <begin position="100"/>
        <end position="120"/>
    </location>
</feature>